<keyword evidence="2" id="KW-0813">Transport</keyword>
<dbReference type="SUPFAM" id="SSF103473">
    <property type="entry name" value="MFS general substrate transporter"/>
    <property type="match status" value="1"/>
</dbReference>
<dbReference type="AlphaFoldDB" id="A0A6J4QHV4"/>
<evidence type="ECO:0000256" key="3">
    <source>
        <dbReference type="ARBA" id="ARBA00022475"/>
    </source>
</evidence>
<feature type="transmembrane region" description="Helical" evidence="7">
    <location>
        <begin position="53"/>
        <end position="77"/>
    </location>
</feature>
<dbReference type="InterPro" id="IPR036259">
    <property type="entry name" value="MFS_trans_sf"/>
</dbReference>
<gene>
    <name evidence="9" type="ORF">AVDCRST_MAG58-353</name>
</gene>
<dbReference type="GO" id="GO:0022857">
    <property type="term" value="F:transmembrane transporter activity"/>
    <property type="evidence" value="ECO:0007669"/>
    <property type="project" value="InterPro"/>
</dbReference>
<dbReference type="CDD" id="cd06173">
    <property type="entry name" value="MFS_MefA_like"/>
    <property type="match status" value="1"/>
</dbReference>
<dbReference type="PROSITE" id="PS50850">
    <property type="entry name" value="MFS"/>
    <property type="match status" value="1"/>
</dbReference>
<keyword evidence="6 7" id="KW-0472">Membrane</keyword>
<feature type="transmembrane region" description="Helical" evidence="7">
    <location>
        <begin position="291"/>
        <end position="313"/>
    </location>
</feature>
<dbReference type="GO" id="GO:0005886">
    <property type="term" value="C:plasma membrane"/>
    <property type="evidence" value="ECO:0007669"/>
    <property type="project" value="UniProtKB-SubCell"/>
</dbReference>
<dbReference type="EMBL" id="CADCVF010000009">
    <property type="protein sequence ID" value="CAA9445402.1"/>
    <property type="molecule type" value="Genomic_DNA"/>
</dbReference>
<evidence type="ECO:0000313" key="9">
    <source>
        <dbReference type="EMBL" id="CAA9445402.1"/>
    </source>
</evidence>
<name>A0A6J4QHV4_9ACTN</name>
<dbReference type="Pfam" id="PF05977">
    <property type="entry name" value="MFS_3"/>
    <property type="match status" value="1"/>
</dbReference>
<organism evidence="9">
    <name type="scientific">uncultured Rubrobacteraceae bacterium</name>
    <dbReference type="NCBI Taxonomy" id="349277"/>
    <lineage>
        <taxon>Bacteria</taxon>
        <taxon>Bacillati</taxon>
        <taxon>Actinomycetota</taxon>
        <taxon>Rubrobacteria</taxon>
        <taxon>Rubrobacterales</taxon>
        <taxon>Rubrobacteraceae</taxon>
        <taxon>environmental samples</taxon>
    </lineage>
</organism>
<protein>
    <recommendedName>
        <fullName evidence="8">Major facilitator superfamily (MFS) profile domain-containing protein</fullName>
    </recommendedName>
</protein>
<proteinExistence type="predicted"/>
<evidence type="ECO:0000256" key="6">
    <source>
        <dbReference type="ARBA" id="ARBA00023136"/>
    </source>
</evidence>
<feature type="transmembrane region" description="Helical" evidence="7">
    <location>
        <begin position="262"/>
        <end position="284"/>
    </location>
</feature>
<sequence>MSRNDGEVQGLSRGDLGPEYRKLWAASTVSNLGDGVTVVAGPLLVASLTRDPVLVAGIAFAQRVPWLLFSLVSGALVDRLDRRRLMVVVDVFRMVLFGFLGLAVLMDFVSIPLLYAVFFFMGTAETLFDTASVSILPAVLQRDCLEKANGRLLGGQIVSNELAAPPLGGFLFAVAASVPFFLDAGTFAAAAALVLFMRGNFRVERQEGTPPTTLRAEISEGIRWLWGNRLLRTLAVSLGIMNLTMTATISIFVLFAQERLGLGSLGYGVLLTSVAVGGIAGSLAAERLVGWLGAGTIMRIGLLIEAASTSVIALSHEPLVVGVMLALFGFHAIVWNVVTISLRQQIIPERLLGRVNSAYRLLGLGGMSAGAILGGVLARGFGLTAPFWFASLSVTVLAVVVWPILSNETIRATRENAPSASVQ</sequence>
<feature type="transmembrane region" description="Helical" evidence="7">
    <location>
        <begin position="233"/>
        <end position="256"/>
    </location>
</feature>
<dbReference type="InterPro" id="IPR020846">
    <property type="entry name" value="MFS_dom"/>
</dbReference>
<dbReference type="InterPro" id="IPR010290">
    <property type="entry name" value="TM_effector"/>
</dbReference>
<evidence type="ECO:0000259" key="8">
    <source>
        <dbReference type="PROSITE" id="PS50850"/>
    </source>
</evidence>
<dbReference type="Gene3D" id="1.20.1250.20">
    <property type="entry name" value="MFS general substrate transporter like domains"/>
    <property type="match status" value="1"/>
</dbReference>
<evidence type="ECO:0000256" key="7">
    <source>
        <dbReference type="SAM" id="Phobius"/>
    </source>
</evidence>
<feature type="transmembrane region" description="Helical" evidence="7">
    <location>
        <begin position="387"/>
        <end position="405"/>
    </location>
</feature>
<keyword evidence="5 7" id="KW-1133">Transmembrane helix</keyword>
<feature type="transmembrane region" description="Helical" evidence="7">
    <location>
        <begin position="97"/>
        <end position="121"/>
    </location>
</feature>
<accession>A0A6J4QHV4</accession>
<feature type="transmembrane region" description="Helical" evidence="7">
    <location>
        <begin position="359"/>
        <end position="381"/>
    </location>
</feature>
<evidence type="ECO:0000256" key="4">
    <source>
        <dbReference type="ARBA" id="ARBA00022692"/>
    </source>
</evidence>
<feature type="transmembrane region" description="Helical" evidence="7">
    <location>
        <begin position="170"/>
        <end position="196"/>
    </location>
</feature>
<dbReference type="PANTHER" id="PTHR23513:SF6">
    <property type="entry name" value="MAJOR FACILITATOR SUPERFAMILY ASSOCIATED DOMAIN-CONTAINING PROTEIN"/>
    <property type="match status" value="1"/>
</dbReference>
<reference evidence="9" key="1">
    <citation type="submission" date="2020-02" db="EMBL/GenBank/DDBJ databases">
        <authorList>
            <person name="Meier V. D."/>
        </authorList>
    </citation>
    <scope>NUCLEOTIDE SEQUENCE</scope>
    <source>
        <strain evidence="9">AVDCRST_MAG58</strain>
    </source>
</reference>
<evidence type="ECO:0000256" key="1">
    <source>
        <dbReference type="ARBA" id="ARBA00004651"/>
    </source>
</evidence>
<evidence type="ECO:0000256" key="2">
    <source>
        <dbReference type="ARBA" id="ARBA00022448"/>
    </source>
</evidence>
<evidence type="ECO:0000256" key="5">
    <source>
        <dbReference type="ARBA" id="ARBA00022989"/>
    </source>
</evidence>
<dbReference type="PANTHER" id="PTHR23513">
    <property type="entry name" value="INTEGRAL MEMBRANE EFFLUX PROTEIN-RELATED"/>
    <property type="match status" value="1"/>
</dbReference>
<feature type="transmembrane region" description="Helical" evidence="7">
    <location>
        <begin position="319"/>
        <end position="338"/>
    </location>
</feature>
<comment type="subcellular location">
    <subcellularLocation>
        <location evidence="1">Cell membrane</location>
        <topology evidence="1">Multi-pass membrane protein</topology>
    </subcellularLocation>
</comment>
<keyword evidence="3" id="KW-1003">Cell membrane</keyword>
<feature type="domain" description="Major facilitator superfamily (MFS) profile" evidence="8">
    <location>
        <begin position="230"/>
        <end position="423"/>
    </location>
</feature>
<keyword evidence="4 7" id="KW-0812">Transmembrane</keyword>